<feature type="region of interest" description="Disordered" evidence="1">
    <location>
        <begin position="1"/>
        <end position="57"/>
    </location>
</feature>
<comment type="caution">
    <text evidence="2">The sequence shown here is derived from an EMBL/GenBank/DDBJ whole genome shotgun (WGS) entry which is preliminary data.</text>
</comment>
<protein>
    <submittedName>
        <fullName evidence="2">Uncharacterized protein</fullName>
    </submittedName>
</protein>
<reference evidence="2 3" key="1">
    <citation type="submission" date="2019-01" db="EMBL/GenBank/DDBJ databases">
        <title>Sequencing of cultivated peanut Arachis hypogaea provides insights into genome evolution and oil improvement.</title>
        <authorList>
            <person name="Chen X."/>
        </authorList>
    </citation>
    <scope>NUCLEOTIDE SEQUENCE [LARGE SCALE GENOMIC DNA]</scope>
    <source>
        <strain evidence="3">cv. Fuhuasheng</strain>
        <tissue evidence="2">Leaves</tissue>
    </source>
</reference>
<evidence type="ECO:0000313" key="3">
    <source>
        <dbReference type="Proteomes" id="UP000289738"/>
    </source>
</evidence>
<proteinExistence type="predicted"/>
<organism evidence="2 3">
    <name type="scientific">Arachis hypogaea</name>
    <name type="common">Peanut</name>
    <dbReference type="NCBI Taxonomy" id="3818"/>
    <lineage>
        <taxon>Eukaryota</taxon>
        <taxon>Viridiplantae</taxon>
        <taxon>Streptophyta</taxon>
        <taxon>Embryophyta</taxon>
        <taxon>Tracheophyta</taxon>
        <taxon>Spermatophyta</taxon>
        <taxon>Magnoliopsida</taxon>
        <taxon>eudicotyledons</taxon>
        <taxon>Gunneridae</taxon>
        <taxon>Pentapetalae</taxon>
        <taxon>rosids</taxon>
        <taxon>fabids</taxon>
        <taxon>Fabales</taxon>
        <taxon>Fabaceae</taxon>
        <taxon>Papilionoideae</taxon>
        <taxon>50 kb inversion clade</taxon>
        <taxon>dalbergioids sensu lato</taxon>
        <taxon>Dalbergieae</taxon>
        <taxon>Pterocarpus clade</taxon>
        <taxon>Arachis</taxon>
    </lineage>
</organism>
<evidence type="ECO:0000313" key="2">
    <source>
        <dbReference type="EMBL" id="RYR25308.1"/>
    </source>
</evidence>
<dbReference type="EMBL" id="SDMP01000012">
    <property type="protein sequence ID" value="RYR25308.1"/>
    <property type="molecule type" value="Genomic_DNA"/>
</dbReference>
<keyword evidence="3" id="KW-1185">Reference proteome</keyword>
<accession>A0A445AFX4</accession>
<sequence length="309" mass="34616">MGLGGRPCLELSPSIHYEPSSQARSEARERGSHEEEGKERRRIVPASRLTPGPRPAITAVTPGHCRACHRRRRLCCQIYRATDRYRSIVAINGVSPGEGRRTRRSLTCVRKKGRAGASVTVTGDLWLPEDTIVVAAEGGGSLAAVLAVRSSPVATGTTAGDAATWLSHFFLVASLKVAAAAVWVTWREEEPRGVATPCLRCLCRQKQPLSPLYWVLHAPPVHPVYMQEIVFKVYKVEFPLIPDEKLRPEWYKTCLHPNPAMHRKATDRPISMRFCNEMVEVEHQEKWCGLCRQIGHTWKGYPNQPTRDN</sequence>
<evidence type="ECO:0000256" key="1">
    <source>
        <dbReference type="SAM" id="MobiDB-lite"/>
    </source>
</evidence>
<feature type="compositionally biased region" description="Basic and acidic residues" evidence="1">
    <location>
        <begin position="25"/>
        <end position="39"/>
    </location>
</feature>
<name>A0A445AFX4_ARAHY</name>
<dbReference type="AlphaFoldDB" id="A0A445AFX4"/>
<gene>
    <name evidence="2" type="ORF">Ahy_B02g058999</name>
</gene>
<dbReference type="Proteomes" id="UP000289738">
    <property type="component" value="Chromosome B02"/>
</dbReference>